<evidence type="ECO:0000256" key="4">
    <source>
        <dbReference type="ARBA" id="ARBA00022617"/>
    </source>
</evidence>
<feature type="transmembrane region" description="Helical" evidence="12">
    <location>
        <begin position="206"/>
        <end position="224"/>
    </location>
</feature>
<evidence type="ECO:0000256" key="7">
    <source>
        <dbReference type="ARBA" id="ARBA00022982"/>
    </source>
</evidence>
<dbReference type="InterPro" id="IPR043205">
    <property type="entry name" value="CYB561/CYBRD1-like"/>
</dbReference>
<comment type="subcellular location">
    <subcellularLocation>
        <location evidence="2">Membrane</location>
        <topology evidence="2">Multi-pass membrane protein</topology>
    </subcellularLocation>
</comment>
<keyword evidence="6" id="KW-0479">Metal-binding</keyword>
<dbReference type="CDD" id="cd08554">
    <property type="entry name" value="Cyt_b561"/>
    <property type="match status" value="1"/>
</dbReference>
<keyword evidence="9" id="KW-0408">Iron</keyword>
<dbReference type="InterPro" id="IPR006593">
    <property type="entry name" value="Cyt_b561/ferric_Rdtase_TM"/>
</dbReference>
<keyword evidence="15" id="KW-1185">Reference proteome</keyword>
<evidence type="ECO:0000313" key="15">
    <source>
        <dbReference type="Proteomes" id="UP000664859"/>
    </source>
</evidence>
<evidence type="ECO:0000256" key="11">
    <source>
        <dbReference type="SAM" id="MobiDB-lite"/>
    </source>
</evidence>
<evidence type="ECO:0000256" key="5">
    <source>
        <dbReference type="ARBA" id="ARBA00022692"/>
    </source>
</evidence>
<name>A0A836C9Q2_9STRA</name>
<protein>
    <submittedName>
        <fullName evidence="14">Eukaryotic cytochrome b561-domain-containing protein</fullName>
    </submittedName>
</protein>
<feature type="region of interest" description="Disordered" evidence="11">
    <location>
        <begin position="255"/>
        <end position="288"/>
    </location>
</feature>
<evidence type="ECO:0000259" key="13">
    <source>
        <dbReference type="PROSITE" id="PS50939"/>
    </source>
</evidence>
<evidence type="ECO:0000256" key="8">
    <source>
        <dbReference type="ARBA" id="ARBA00022989"/>
    </source>
</evidence>
<keyword evidence="7" id="KW-0249">Electron transport</keyword>
<evidence type="ECO:0000256" key="12">
    <source>
        <dbReference type="SAM" id="Phobius"/>
    </source>
</evidence>
<feature type="transmembrane region" description="Helical" evidence="12">
    <location>
        <begin position="138"/>
        <end position="158"/>
    </location>
</feature>
<dbReference type="OrthoDB" id="907479at2759"/>
<feature type="transmembrane region" description="Helical" evidence="12">
    <location>
        <begin position="63"/>
        <end position="84"/>
    </location>
</feature>
<feature type="transmembrane region" description="Helical" evidence="12">
    <location>
        <begin position="170"/>
        <end position="194"/>
    </location>
</feature>
<evidence type="ECO:0000313" key="14">
    <source>
        <dbReference type="EMBL" id="KAG5177819.1"/>
    </source>
</evidence>
<keyword evidence="4" id="KW-0349">Heme</keyword>
<reference evidence="14" key="1">
    <citation type="submission" date="2021-02" db="EMBL/GenBank/DDBJ databases">
        <title>First Annotated Genome of the Yellow-green Alga Tribonema minus.</title>
        <authorList>
            <person name="Mahan K.M."/>
        </authorList>
    </citation>
    <scope>NUCLEOTIDE SEQUENCE</scope>
    <source>
        <strain evidence="14">UTEX B ZZ1240</strain>
    </source>
</reference>
<dbReference type="PROSITE" id="PS50939">
    <property type="entry name" value="CYTOCHROME_B561"/>
    <property type="match status" value="1"/>
</dbReference>
<accession>A0A836C9Q2</accession>
<dbReference type="GO" id="GO:0016020">
    <property type="term" value="C:membrane"/>
    <property type="evidence" value="ECO:0007669"/>
    <property type="project" value="UniProtKB-SubCell"/>
</dbReference>
<dbReference type="PANTHER" id="PTHR10106">
    <property type="entry name" value="CYTOCHROME B561-RELATED"/>
    <property type="match status" value="1"/>
</dbReference>
<dbReference type="EMBL" id="JAFCMP010000521">
    <property type="protein sequence ID" value="KAG5177819.1"/>
    <property type="molecule type" value="Genomic_DNA"/>
</dbReference>
<proteinExistence type="predicted"/>
<keyword evidence="8 12" id="KW-1133">Transmembrane helix</keyword>
<keyword evidence="10 12" id="KW-0472">Membrane</keyword>
<organism evidence="14 15">
    <name type="scientific">Tribonema minus</name>
    <dbReference type="NCBI Taxonomy" id="303371"/>
    <lineage>
        <taxon>Eukaryota</taxon>
        <taxon>Sar</taxon>
        <taxon>Stramenopiles</taxon>
        <taxon>Ochrophyta</taxon>
        <taxon>PX clade</taxon>
        <taxon>Xanthophyceae</taxon>
        <taxon>Tribonematales</taxon>
        <taxon>Tribonemataceae</taxon>
        <taxon>Tribonema</taxon>
    </lineage>
</organism>
<dbReference type="Gene3D" id="1.20.120.1770">
    <property type="match status" value="1"/>
</dbReference>
<evidence type="ECO:0000256" key="10">
    <source>
        <dbReference type="ARBA" id="ARBA00023136"/>
    </source>
</evidence>
<evidence type="ECO:0000256" key="1">
    <source>
        <dbReference type="ARBA" id="ARBA00001970"/>
    </source>
</evidence>
<comment type="caution">
    <text evidence="14">The sequence shown here is derived from an EMBL/GenBank/DDBJ whole genome shotgun (WGS) entry which is preliminary data.</text>
</comment>
<sequence>MADAKAIAVPNARTLGTAVRVLYIAITIMLGVYVGYSSVHNVIPDYVSYGGAQACFACDNGWNWHVILMSLAFGVISTESILAFKAPLVDHKPSQMWVHLAAQTLVGVVAVIGLVAIIQAKIYSHSDHMYSVHAWTGAIALLLYFLQYVVGLLAFVVFKRGLAPHALRVVTYWHAALGKLTFFAGIGCCINGWADIQMMMMSGQPTYGSATLLASASAVAYWGLSACMCQLMLVNSPAEEAALRDARIAAALDRKGSVTGGGSSGGADTPSDATDGSPMAVQQHGYAA</sequence>
<dbReference type="GO" id="GO:0016491">
    <property type="term" value="F:oxidoreductase activity"/>
    <property type="evidence" value="ECO:0007669"/>
    <property type="project" value="InterPro"/>
</dbReference>
<dbReference type="SMART" id="SM00665">
    <property type="entry name" value="B561"/>
    <property type="match status" value="1"/>
</dbReference>
<feature type="transmembrane region" description="Helical" evidence="12">
    <location>
        <begin position="96"/>
        <end position="118"/>
    </location>
</feature>
<feature type="domain" description="Cytochrome b561" evidence="13">
    <location>
        <begin position="18"/>
        <end position="233"/>
    </location>
</feature>
<dbReference type="PANTHER" id="PTHR10106:SF0">
    <property type="entry name" value="LD36721P"/>
    <property type="match status" value="1"/>
</dbReference>
<feature type="transmembrane region" description="Helical" evidence="12">
    <location>
        <begin position="21"/>
        <end position="43"/>
    </location>
</feature>
<dbReference type="AlphaFoldDB" id="A0A836C9Q2"/>
<evidence type="ECO:0000256" key="3">
    <source>
        <dbReference type="ARBA" id="ARBA00022448"/>
    </source>
</evidence>
<evidence type="ECO:0000256" key="6">
    <source>
        <dbReference type="ARBA" id="ARBA00022723"/>
    </source>
</evidence>
<comment type="cofactor">
    <cofactor evidence="1">
        <name>heme b</name>
        <dbReference type="ChEBI" id="CHEBI:60344"/>
    </cofactor>
</comment>
<dbReference type="Proteomes" id="UP000664859">
    <property type="component" value="Unassembled WGS sequence"/>
</dbReference>
<keyword evidence="3" id="KW-0813">Transport</keyword>
<dbReference type="Pfam" id="PF03188">
    <property type="entry name" value="Cytochrom_B561"/>
    <property type="match status" value="1"/>
</dbReference>
<keyword evidence="5 12" id="KW-0812">Transmembrane</keyword>
<dbReference type="GO" id="GO:0046872">
    <property type="term" value="F:metal ion binding"/>
    <property type="evidence" value="ECO:0007669"/>
    <property type="project" value="UniProtKB-KW"/>
</dbReference>
<evidence type="ECO:0000256" key="2">
    <source>
        <dbReference type="ARBA" id="ARBA00004141"/>
    </source>
</evidence>
<gene>
    <name evidence="14" type="ORF">JKP88DRAFT_248561</name>
</gene>
<evidence type="ECO:0000256" key="9">
    <source>
        <dbReference type="ARBA" id="ARBA00023004"/>
    </source>
</evidence>